<evidence type="ECO:0000259" key="1">
    <source>
        <dbReference type="Pfam" id="PF08447"/>
    </source>
</evidence>
<evidence type="ECO:0000313" key="2">
    <source>
        <dbReference type="EMBL" id="KAB7782277.1"/>
    </source>
</evidence>
<dbReference type="InterPro" id="IPR013655">
    <property type="entry name" value="PAS_fold_3"/>
</dbReference>
<sequence>MPYHSRQFWLDFLPDALIASQIGIWETDFENDRTVADATTAALFGVDPVQAALGLPLAAYAEAIFPADQAGFFSNIDRVCEQGGLFVVEYRVRSAVNGVRWVLARGHYQRDERTGGVLGRGIVVDITESKRSGQADDRRFLVLQERDETPLDRIATCALQARGAINDVAEHEKPALQSAVDGLLWAVGRALAKRNLF</sequence>
<evidence type="ECO:0000313" key="3">
    <source>
        <dbReference type="Proteomes" id="UP000469949"/>
    </source>
</evidence>
<dbReference type="Gene3D" id="2.10.70.100">
    <property type="match status" value="1"/>
</dbReference>
<comment type="caution">
    <text evidence="2">The sequence shown here is derived from an EMBL/GenBank/DDBJ whole genome shotgun (WGS) entry which is preliminary data.</text>
</comment>
<dbReference type="Proteomes" id="UP000469949">
    <property type="component" value="Unassembled WGS sequence"/>
</dbReference>
<proteinExistence type="predicted"/>
<protein>
    <recommendedName>
        <fullName evidence="1">PAS fold-3 domain-containing protein</fullName>
    </recommendedName>
</protein>
<organism evidence="2 3">
    <name type="scientific">Methylorubrum populi</name>
    <dbReference type="NCBI Taxonomy" id="223967"/>
    <lineage>
        <taxon>Bacteria</taxon>
        <taxon>Pseudomonadati</taxon>
        <taxon>Pseudomonadota</taxon>
        <taxon>Alphaproteobacteria</taxon>
        <taxon>Hyphomicrobiales</taxon>
        <taxon>Methylobacteriaceae</taxon>
        <taxon>Methylorubrum</taxon>
    </lineage>
</organism>
<dbReference type="SUPFAM" id="SSF55785">
    <property type="entry name" value="PYP-like sensor domain (PAS domain)"/>
    <property type="match status" value="1"/>
</dbReference>
<accession>A0A833MUJ4</accession>
<dbReference type="InterPro" id="IPR035965">
    <property type="entry name" value="PAS-like_dom_sf"/>
</dbReference>
<feature type="domain" description="PAS fold-3" evidence="1">
    <location>
        <begin position="36"/>
        <end position="113"/>
    </location>
</feature>
<dbReference type="AlphaFoldDB" id="A0A833MUJ4"/>
<dbReference type="CDD" id="cd00130">
    <property type="entry name" value="PAS"/>
    <property type="match status" value="1"/>
</dbReference>
<name>A0A833MUJ4_9HYPH</name>
<reference evidence="2 3" key="1">
    <citation type="submission" date="2019-10" db="EMBL/GenBank/DDBJ databases">
        <title>Draft Genome Sequence of the Caffeine Degrading Methylotroph Methylorubrum populi PINKEL.</title>
        <authorList>
            <person name="Dawson S.C."/>
            <person name="Zhang X."/>
            <person name="Wright M.E."/>
            <person name="Sharma G."/>
            <person name="Langner J.T."/>
            <person name="Ditty J.L."/>
            <person name="Subuyuj G.A."/>
        </authorList>
    </citation>
    <scope>NUCLEOTIDE SEQUENCE [LARGE SCALE GENOMIC DNA]</scope>
    <source>
        <strain evidence="2 3">Pinkel</strain>
    </source>
</reference>
<gene>
    <name evidence="2" type="ORF">F8B43_5032</name>
</gene>
<dbReference type="Gene3D" id="3.30.450.20">
    <property type="entry name" value="PAS domain"/>
    <property type="match status" value="1"/>
</dbReference>
<dbReference type="InterPro" id="IPR000014">
    <property type="entry name" value="PAS"/>
</dbReference>
<dbReference type="Pfam" id="PF08447">
    <property type="entry name" value="PAS_3"/>
    <property type="match status" value="1"/>
</dbReference>
<dbReference type="EMBL" id="WEKV01000020">
    <property type="protein sequence ID" value="KAB7782277.1"/>
    <property type="molecule type" value="Genomic_DNA"/>
</dbReference>